<evidence type="ECO:0000256" key="1">
    <source>
        <dbReference type="ARBA" id="ARBA00007274"/>
    </source>
</evidence>
<feature type="binding site" evidence="3">
    <location>
        <position position="146"/>
    </location>
    <ligand>
        <name>acetyl-CoA</name>
        <dbReference type="ChEBI" id="CHEBI:57288"/>
    </ligand>
</feature>
<protein>
    <submittedName>
        <fullName evidence="5">Acetyltransferase</fullName>
    </submittedName>
</protein>
<dbReference type="EMBL" id="JAGFBV010000008">
    <property type="protein sequence ID" value="MBP4137779.1"/>
    <property type="molecule type" value="Genomic_DNA"/>
</dbReference>
<dbReference type="InterPro" id="IPR011004">
    <property type="entry name" value="Trimer_LpxA-like_sf"/>
</dbReference>
<comment type="caution">
    <text evidence="5">The sequence shown here is derived from an EMBL/GenBank/DDBJ whole genome shotgun (WGS) entry which is preliminary data.</text>
</comment>
<dbReference type="InterPro" id="IPR001451">
    <property type="entry name" value="Hexapep"/>
</dbReference>
<feature type="binding site" evidence="3">
    <location>
        <begin position="12"/>
        <end position="14"/>
    </location>
    <ligand>
        <name>substrate</name>
    </ligand>
</feature>
<dbReference type="Gene3D" id="2.160.10.10">
    <property type="entry name" value="Hexapeptide repeat proteins"/>
    <property type="match status" value="1"/>
</dbReference>
<evidence type="ECO:0000313" key="5">
    <source>
        <dbReference type="EMBL" id="MBP4137779.1"/>
    </source>
</evidence>
<dbReference type="InterPro" id="IPR041561">
    <property type="entry name" value="PglD_N"/>
</dbReference>
<comment type="similarity">
    <text evidence="1">Belongs to the transferase hexapeptide repeat family.</text>
</comment>
<evidence type="ECO:0000313" key="6">
    <source>
        <dbReference type="Proteomes" id="UP000675047"/>
    </source>
</evidence>
<feature type="site" description="Increases basicity of active site His" evidence="2">
    <location>
        <position position="138"/>
    </location>
</feature>
<dbReference type="Pfam" id="PF14602">
    <property type="entry name" value="Hexapep_2"/>
    <property type="match status" value="1"/>
</dbReference>
<dbReference type="Proteomes" id="UP000675047">
    <property type="component" value="Unassembled WGS sequence"/>
</dbReference>
<sequence>MYDKKIILIGYSGHAYVVADTVLENGYEIIGYSDKEESNMNHYNLPYLGFENNADFIGWQKKVSFILGIGDNKLRQNIAHLIESKGKKVETIINKTANISKSVVIGNGSFINKNVVVNAFAVVGKNVILNTGCIIEHECILADAVHIAPGAVLAGNISIGERTFVGANAVIKQGISIGKDVVIGAGCVVISNIPDGKKVVGNPGRII</sequence>
<dbReference type="Gene3D" id="3.40.50.20">
    <property type="match status" value="1"/>
</dbReference>
<evidence type="ECO:0000259" key="4">
    <source>
        <dbReference type="Pfam" id="PF17836"/>
    </source>
</evidence>
<feature type="binding site" evidence="3">
    <location>
        <position position="70"/>
    </location>
    <ligand>
        <name>substrate</name>
    </ligand>
</feature>
<feature type="domain" description="PglD N-terminal" evidence="4">
    <location>
        <begin position="5"/>
        <end position="80"/>
    </location>
</feature>
<reference evidence="5 6" key="1">
    <citation type="submission" date="2021-03" db="EMBL/GenBank/DDBJ databases">
        <title>Flavobacterium Flabelliformis Sp. Nov. And Flavobacterium Geliluteum Sp. Nov., Two Novel Multidrug Resistant Psychrophilic Species Isolated From Antarctica.</title>
        <authorList>
            <person name="Kralova S."/>
            <person name="Busse H.J."/>
            <person name="Bezdicek M."/>
            <person name="Nykrynova M."/>
            <person name="Kroupova E."/>
            <person name="Krsek D."/>
            <person name="Sedlacek I."/>
        </authorList>
    </citation>
    <scope>NUCLEOTIDE SEQUENCE [LARGE SCALE GENOMIC DNA]</scope>
    <source>
        <strain evidence="5 6">P7388</strain>
    </source>
</reference>
<dbReference type="InterPro" id="IPR050179">
    <property type="entry name" value="Trans_hexapeptide_repeat"/>
</dbReference>
<dbReference type="Pfam" id="PF17836">
    <property type="entry name" value="PglD_N"/>
    <property type="match status" value="1"/>
</dbReference>
<dbReference type="CDD" id="cd03360">
    <property type="entry name" value="LbH_AT_putative"/>
    <property type="match status" value="1"/>
</dbReference>
<dbReference type="SUPFAM" id="SSF51161">
    <property type="entry name" value="Trimeric LpxA-like enzymes"/>
    <property type="match status" value="1"/>
</dbReference>
<organism evidence="5 6">
    <name type="scientific">Flavobacterium geliluteum</name>
    <dbReference type="NCBI Taxonomy" id="2816120"/>
    <lineage>
        <taxon>Bacteria</taxon>
        <taxon>Pseudomonadati</taxon>
        <taxon>Bacteroidota</taxon>
        <taxon>Flavobacteriia</taxon>
        <taxon>Flavobacteriales</taxon>
        <taxon>Flavobacteriaceae</taxon>
        <taxon>Flavobacterium</taxon>
    </lineage>
</organism>
<gene>
    <name evidence="5" type="ORF">J3495_06725</name>
</gene>
<evidence type="ECO:0000256" key="3">
    <source>
        <dbReference type="PIRSR" id="PIRSR620019-2"/>
    </source>
</evidence>
<dbReference type="RefSeq" id="WP_210665788.1">
    <property type="nucleotide sequence ID" value="NZ_JAGFBV010000008.1"/>
</dbReference>
<keyword evidence="6" id="KW-1185">Reference proteome</keyword>
<name>A0A940X6Q6_9FLAO</name>
<evidence type="ECO:0000256" key="2">
    <source>
        <dbReference type="PIRSR" id="PIRSR620019-1"/>
    </source>
</evidence>
<feature type="active site" description="Proton acceptor" evidence="2">
    <location>
        <position position="137"/>
    </location>
</feature>
<dbReference type="NCBIfam" id="TIGR03570">
    <property type="entry name" value="NeuD_NnaD"/>
    <property type="match status" value="1"/>
</dbReference>
<dbReference type="AlphaFoldDB" id="A0A940X6Q6"/>
<dbReference type="InterPro" id="IPR020019">
    <property type="entry name" value="AcTrfase_PglD-like"/>
</dbReference>
<accession>A0A940X6Q6</accession>
<dbReference type="PANTHER" id="PTHR43300">
    <property type="entry name" value="ACETYLTRANSFERASE"/>
    <property type="match status" value="1"/>
</dbReference>
<proteinExistence type="inferred from homology"/>
<dbReference type="PANTHER" id="PTHR43300:SF7">
    <property type="entry name" value="UDP-N-ACETYLBACILLOSAMINE N-ACETYLTRANSFERASE"/>
    <property type="match status" value="1"/>
</dbReference>